<accession>A0A645G5K7</accession>
<evidence type="ECO:0000313" key="1">
    <source>
        <dbReference type="EMBL" id="MPN22148.1"/>
    </source>
</evidence>
<sequence>MEQQGTAGLAERQVAQFIEDHEVQPQQAGREAPGLALGLLPLQRVDQVHRAVEPYSLGHRADARHADGRGQVGLARAGATYQHHVVRRGRELASGQLRDEFAVYRRHFEVEAGQVAVYRELGTAHLVLHRPCGAVAGLGLQHMLQQPARALDFGAALLTELGPGGGHAVQAQRL</sequence>
<dbReference type="AlphaFoldDB" id="A0A645G5K7"/>
<proteinExistence type="predicted"/>
<dbReference type="EMBL" id="VSSQ01070317">
    <property type="protein sequence ID" value="MPN22148.1"/>
    <property type="molecule type" value="Genomic_DNA"/>
</dbReference>
<reference evidence="1" key="1">
    <citation type="submission" date="2019-08" db="EMBL/GenBank/DDBJ databases">
        <authorList>
            <person name="Kucharzyk K."/>
            <person name="Murdoch R.W."/>
            <person name="Higgins S."/>
            <person name="Loffler F."/>
        </authorList>
    </citation>
    <scope>NUCLEOTIDE SEQUENCE</scope>
</reference>
<name>A0A645G5K7_9ZZZZ</name>
<gene>
    <name evidence="1" type="ORF">SDC9_169531</name>
</gene>
<protein>
    <submittedName>
        <fullName evidence="1">Uncharacterized protein</fullName>
    </submittedName>
</protein>
<comment type="caution">
    <text evidence="1">The sequence shown here is derived from an EMBL/GenBank/DDBJ whole genome shotgun (WGS) entry which is preliminary data.</text>
</comment>
<organism evidence="1">
    <name type="scientific">bioreactor metagenome</name>
    <dbReference type="NCBI Taxonomy" id="1076179"/>
    <lineage>
        <taxon>unclassified sequences</taxon>
        <taxon>metagenomes</taxon>
        <taxon>ecological metagenomes</taxon>
    </lineage>
</organism>